<evidence type="ECO:0000256" key="5">
    <source>
        <dbReference type="ARBA" id="ARBA00022801"/>
    </source>
</evidence>
<dbReference type="CDD" id="cd01286">
    <property type="entry name" value="deoxycytidylate_deaminase"/>
    <property type="match status" value="1"/>
</dbReference>
<comment type="cofactor">
    <cofactor evidence="1">
        <name>Zn(2+)</name>
        <dbReference type="ChEBI" id="CHEBI:29105"/>
    </cofactor>
</comment>
<evidence type="ECO:0000256" key="2">
    <source>
        <dbReference type="ARBA" id="ARBA00006576"/>
    </source>
</evidence>
<evidence type="ECO:0000256" key="8">
    <source>
        <dbReference type="ARBA" id="ARBA00041763"/>
    </source>
</evidence>
<dbReference type="InterPro" id="IPR035105">
    <property type="entry name" value="Deoxycytidylate_deaminase_dom"/>
</dbReference>
<feature type="domain" description="CMP/dCMP-type deaminase" evidence="9">
    <location>
        <begin position="22"/>
        <end position="161"/>
    </location>
</feature>
<name>A0A7J6LI52_PEROL</name>
<evidence type="ECO:0000256" key="6">
    <source>
        <dbReference type="ARBA" id="ARBA00022833"/>
    </source>
</evidence>
<evidence type="ECO:0000256" key="3">
    <source>
        <dbReference type="ARBA" id="ARBA00022723"/>
    </source>
</evidence>
<evidence type="ECO:0000259" key="9">
    <source>
        <dbReference type="PROSITE" id="PS51747"/>
    </source>
</evidence>
<dbReference type="GO" id="GO:0004132">
    <property type="term" value="F:dCMP deaminase activity"/>
    <property type="evidence" value="ECO:0007669"/>
    <property type="project" value="UniProtKB-EC"/>
</dbReference>
<evidence type="ECO:0000313" key="10">
    <source>
        <dbReference type="EMBL" id="KAF4658952.1"/>
    </source>
</evidence>
<dbReference type="GO" id="GO:0005737">
    <property type="term" value="C:cytoplasm"/>
    <property type="evidence" value="ECO:0007669"/>
    <property type="project" value="TreeGrafter"/>
</dbReference>
<dbReference type="Proteomes" id="UP000570595">
    <property type="component" value="Unassembled WGS sequence"/>
</dbReference>
<dbReference type="Pfam" id="PF00383">
    <property type="entry name" value="dCMP_cyt_deam_1"/>
    <property type="match status" value="1"/>
</dbReference>
<dbReference type="PANTHER" id="PTHR11086:SF18">
    <property type="entry name" value="DEOXYCYTIDYLATE DEAMINASE"/>
    <property type="match status" value="1"/>
</dbReference>
<dbReference type="OrthoDB" id="6710946at2759"/>
<keyword evidence="6" id="KW-0862">Zinc</keyword>
<gene>
    <name evidence="10" type="ORF">FOZ61_005117</name>
</gene>
<proteinExistence type="inferred from homology"/>
<keyword evidence="4" id="KW-0545">Nucleotide biosynthesis</keyword>
<dbReference type="PROSITE" id="PS00903">
    <property type="entry name" value="CYT_DCMP_DEAMINASES_1"/>
    <property type="match status" value="1"/>
</dbReference>
<comment type="caution">
    <text evidence="10">The sequence shown here is derived from an EMBL/GenBank/DDBJ whole genome shotgun (WGS) entry which is preliminary data.</text>
</comment>
<dbReference type="AlphaFoldDB" id="A0A7J6LI52"/>
<dbReference type="SUPFAM" id="SSF53927">
    <property type="entry name" value="Cytidine deaminase-like"/>
    <property type="match status" value="1"/>
</dbReference>
<protein>
    <recommendedName>
        <fullName evidence="8">dCMP deaminase</fullName>
        <ecNumber evidence="7">3.5.4.12</ecNumber>
    </recommendedName>
    <alternativeName>
        <fullName evidence="8">dCMP deaminase</fullName>
    </alternativeName>
</protein>
<dbReference type="Gene3D" id="3.40.140.10">
    <property type="entry name" value="Cytidine Deaminase, domain 2"/>
    <property type="match status" value="1"/>
</dbReference>
<accession>A0A7J6LI52</accession>
<dbReference type="PROSITE" id="PS51747">
    <property type="entry name" value="CYT_DCMP_DEAMINASES_2"/>
    <property type="match status" value="1"/>
</dbReference>
<dbReference type="InterPro" id="IPR016193">
    <property type="entry name" value="Cytidine_deaminase-like"/>
</dbReference>
<reference evidence="10 11" key="1">
    <citation type="submission" date="2020-04" db="EMBL/GenBank/DDBJ databases">
        <title>Perkinsus olseni comparative genomics.</title>
        <authorList>
            <person name="Bogema D.R."/>
        </authorList>
    </citation>
    <scope>NUCLEOTIDE SEQUENCE [LARGE SCALE GENOMIC DNA]</scope>
    <source>
        <strain evidence="10">ATCC PRA-179</strain>
    </source>
</reference>
<keyword evidence="5" id="KW-0378">Hydrolase</keyword>
<dbReference type="InterPro" id="IPR015517">
    <property type="entry name" value="dCMP_deaminase-rel"/>
</dbReference>
<dbReference type="FunFam" id="3.40.140.10:FF:000021">
    <property type="entry name" value="Deoxycytidylate deaminase"/>
    <property type="match status" value="1"/>
</dbReference>
<evidence type="ECO:0000256" key="7">
    <source>
        <dbReference type="ARBA" id="ARBA00038938"/>
    </source>
</evidence>
<comment type="similarity">
    <text evidence="2">Belongs to the cytidine and deoxycytidylate deaminase family.</text>
</comment>
<keyword evidence="3" id="KW-0479">Metal-binding</keyword>
<organism evidence="10 11">
    <name type="scientific">Perkinsus olseni</name>
    <name type="common">Perkinsus atlanticus</name>
    <dbReference type="NCBI Taxonomy" id="32597"/>
    <lineage>
        <taxon>Eukaryota</taxon>
        <taxon>Sar</taxon>
        <taxon>Alveolata</taxon>
        <taxon>Perkinsozoa</taxon>
        <taxon>Perkinsea</taxon>
        <taxon>Perkinsida</taxon>
        <taxon>Perkinsidae</taxon>
        <taxon>Perkinsus</taxon>
    </lineage>
</organism>
<dbReference type="GO" id="GO:0008270">
    <property type="term" value="F:zinc ion binding"/>
    <property type="evidence" value="ECO:0007669"/>
    <property type="project" value="InterPro"/>
</dbReference>
<dbReference type="InterPro" id="IPR016192">
    <property type="entry name" value="APOBEC/CMP_deaminase_Zn-bd"/>
</dbReference>
<dbReference type="InterPro" id="IPR002125">
    <property type="entry name" value="CMP_dCMP_dom"/>
</dbReference>
<sequence length="237" mass="26533">MSESPIMKVPKDDPGPREDNLGWAEYFMALAHVTAMRSKDPSTQVRFYSVGAVIVNPDNKVVGIGYNGFPSMGEIDNDALLNWGKKGDKPIDSKYWFVCHAEMNAIMNKNQHDIRDCAIYTTLFPCHECAKLILQAGITHVYYASDSHHDTDSARASRRMLRLAHVHCEYHDNGVVQPSISEQPFALSTQLENYFCVLDLLYSTGVAIHTSLVESSCTNGRWAEKFGLLMFFAGLCC</sequence>
<evidence type="ECO:0000256" key="4">
    <source>
        <dbReference type="ARBA" id="ARBA00022727"/>
    </source>
</evidence>
<dbReference type="PANTHER" id="PTHR11086">
    <property type="entry name" value="DEOXYCYTIDYLATE DEAMINASE-RELATED"/>
    <property type="match status" value="1"/>
</dbReference>
<evidence type="ECO:0000313" key="11">
    <source>
        <dbReference type="Proteomes" id="UP000570595"/>
    </source>
</evidence>
<evidence type="ECO:0000256" key="1">
    <source>
        <dbReference type="ARBA" id="ARBA00001947"/>
    </source>
</evidence>
<dbReference type="GO" id="GO:0009165">
    <property type="term" value="P:nucleotide biosynthetic process"/>
    <property type="evidence" value="ECO:0007669"/>
    <property type="project" value="UniProtKB-KW"/>
</dbReference>
<dbReference type="EC" id="3.5.4.12" evidence="7"/>
<dbReference type="EMBL" id="JABAHT010000288">
    <property type="protein sequence ID" value="KAF4658952.1"/>
    <property type="molecule type" value="Genomic_DNA"/>
</dbReference>